<feature type="compositionally biased region" description="Polar residues" evidence="1">
    <location>
        <begin position="126"/>
        <end position="137"/>
    </location>
</feature>
<dbReference type="Proteomes" id="UP001174691">
    <property type="component" value="Unassembled WGS sequence"/>
</dbReference>
<gene>
    <name evidence="2" type="ORF">NKR19_g10391</name>
</gene>
<evidence type="ECO:0000256" key="1">
    <source>
        <dbReference type="SAM" id="MobiDB-lite"/>
    </source>
</evidence>
<dbReference type="EMBL" id="JANBVN010000352">
    <property type="protein sequence ID" value="KAJ9129394.1"/>
    <property type="molecule type" value="Genomic_DNA"/>
</dbReference>
<feature type="compositionally biased region" description="Low complexity" evidence="1">
    <location>
        <begin position="283"/>
        <end position="297"/>
    </location>
</feature>
<organism evidence="2 3">
    <name type="scientific">Coniochaeta hoffmannii</name>
    <dbReference type="NCBI Taxonomy" id="91930"/>
    <lineage>
        <taxon>Eukaryota</taxon>
        <taxon>Fungi</taxon>
        <taxon>Dikarya</taxon>
        <taxon>Ascomycota</taxon>
        <taxon>Pezizomycotina</taxon>
        <taxon>Sordariomycetes</taxon>
        <taxon>Sordariomycetidae</taxon>
        <taxon>Coniochaetales</taxon>
        <taxon>Coniochaetaceae</taxon>
        <taxon>Coniochaeta</taxon>
    </lineage>
</organism>
<accession>A0AA38R020</accession>
<sequence length="297" mass="32082">MATDGEPLIMSASEVASAPPAVQVYLNKLRRQQRDRALSTKSVQLAKVPIVEVSPPSLPSGVDSTAVETKTRVEALIHELLLLVPDELGHVLKGHVASPAVWAADSHDNNGASKSALPLQEPKQLPPTSELRQQSGTMEKAPDGIALEPAAKQSSTERVPAACPVQQGGETKPANAQEQEPIDVDMFASDWTDTPQSLPKLAGPDTEQLEALVSNTANGLATFHTVRLGLLREPHKDPTTGRQQYRSPVMTFHYEARRINKSSLHARDDGVLAELKNQGCRGRTSTRSSQMSSRLTF</sequence>
<evidence type="ECO:0000313" key="2">
    <source>
        <dbReference type="EMBL" id="KAJ9129394.1"/>
    </source>
</evidence>
<feature type="region of interest" description="Disordered" evidence="1">
    <location>
        <begin position="278"/>
        <end position="297"/>
    </location>
</feature>
<dbReference type="AlphaFoldDB" id="A0AA38R020"/>
<comment type="caution">
    <text evidence="2">The sequence shown here is derived from an EMBL/GenBank/DDBJ whole genome shotgun (WGS) entry which is preliminary data.</text>
</comment>
<proteinExistence type="predicted"/>
<feature type="non-terminal residue" evidence="2">
    <location>
        <position position="1"/>
    </location>
</feature>
<protein>
    <submittedName>
        <fullName evidence="2">Uncharacterized protein</fullName>
    </submittedName>
</protein>
<reference evidence="2" key="1">
    <citation type="submission" date="2022-07" db="EMBL/GenBank/DDBJ databases">
        <title>Fungi with potential for degradation of polypropylene.</title>
        <authorList>
            <person name="Gostincar C."/>
        </authorList>
    </citation>
    <scope>NUCLEOTIDE SEQUENCE</scope>
    <source>
        <strain evidence="2">EXF-13287</strain>
    </source>
</reference>
<feature type="region of interest" description="Disordered" evidence="1">
    <location>
        <begin position="107"/>
        <end position="179"/>
    </location>
</feature>
<keyword evidence="3" id="KW-1185">Reference proteome</keyword>
<evidence type="ECO:0000313" key="3">
    <source>
        <dbReference type="Proteomes" id="UP001174691"/>
    </source>
</evidence>
<name>A0AA38R020_9PEZI</name>